<evidence type="ECO:0000313" key="5">
    <source>
        <dbReference type="Proteomes" id="UP001310594"/>
    </source>
</evidence>
<feature type="transmembrane region" description="Helical" evidence="2">
    <location>
        <begin position="410"/>
        <end position="430"/>
    </location>
</feature>
<reference evidence="4" key="1">
    <citation type="submission" date="2023-08" db="EMBL/GenBank/DDBJ databases">
        <title>Black Yeasts Isolated from many extreme environments.</title>
        <authorList>
            <person name="Coleine C."/>
            <person name="Stajich J.E."/>
            <person name="Selbmann L."/>
        </authorList>
    </citation>
    <scope>NUCLEOTIDE SEQUENCE</scope>
    <source>
        <strain evidence="4">CCFEE 5810</strain>
    </source>
</reference>
<evidence type="ECO:0000256" key="2">
    <source>
        <dbReference type="SAM" id="Phobius"/>
    </source>
</evidence>
<dbReference type="Pfam" id="PF20237">
    <property type="entry name" value="DUF6594"/>
    <property type="match status" value="1"/>
</dbReference>
<dbReference type="Proteomes" id="UP001310594">
    <property type="component" value="Unassembled WGS sequence"/>
</dbReference>
<protein>
    <recommendedName>
        <fullName evidence="3">DUF6594 domain-containing protein</fullName>
    </recommendedName>
</protein>
<accession>A0AAN7W7A0</accession>
<feature type="region of interest" description="Disordered" evidence="1">
    <location>
        <begin position="1"/>
        <end position="179"/>
    </location>
</feature>
<evidence type="ECO:0000256" key="1">
    <source>
        <dbReference type="SAM" id="MobiDB-lite"/>
    </source>
</evidence>
<evidence type="ECO:0000313" key="4">
    <source>
        <dbReference type="EMBL" id="KAK5701961.1"/>
    </source>
</evidence>
<keyword evidence="2" id="KW-0812">Transmembrane</keyword>
<organism evidence="4 5">
    <name type="scientific">Elasticomyces elasticus</name>
    <dbReference type="NCBI Taxonomy" id="574655"/>
    <lineage>
        <taxon>Eukaryota</taxon>
        <taxon>Fungi</taxon>
        <taxon>Dikarya</taxon>
        <taxon>Ascomycota</taxon>
        <taxon>Pezizomycotina</taxon>
        <taxon>Dothideomycetes</taxon>
        <taxon>Dothideomycetidae</taxon>
        <taxon>Mycosphaerellales</taxon>
        <taxon>Teratosphaeriaceae</taxon>
        <taxon>Elasticomyces</taxon>
    </lineage>
</organism>
<dbReference type="InterPro" id="IPR046529">
    <property type="entry name" value="DUF6594"/>
</dbReference>
<dbReference type="EMBL" id="JAVRQU010000006">
    <property type="protein sequence ID" value="KAK5701961.1"/>
    <property type="molecule type" value="Genomic_DNA"/>
</dbReference>
<feature type="transmembrane region" description="Helical" evidence="2">
    <location>
        <begin position="382"/>
        <end position="403"/>
    </location>
</feature>
<name>A0AAN7W7A0_9PEZI</name>
<proteinExistence type="predicted"/>
<keyword evidence="2" id="KW-0472">Membrane</keyword>
<feature type="compositionally biased region" description="Polar residues" evidence="1">
    <location>
        <begin position="29"/>
        <end position="39"/>
    </location>
</feature>
<sequence length="437" mass="47882">MEAESTRDSLSGNSGARQVPDQLVDQKHTVSVSASTARPSTYKEPSHEIMTPARAQRPTVSLDRSIKAECSGGEEVRPELKPYEESRTDTEYRTAVVGPPNSSDIEKIPETVTDADVDSESGTSTSAHSARLVQRASLSSPSPQEAEARDRPNPPLPMHTSKPWDQAFQDGLNTPPRQTSVVDDMTEETQMRQLFDAGKLVVFDTTHSRRDQNAPKTSTLNLAALQQMNLHYLQYRIASHVGRSFDEGTFVAHLELEEPALPNEYRLDFWMERYCQAVRDMDYMKERATLNPAEDPFKMMSSRAVERSIMETVGLIPKHLIPAGILPNALDHDRPALHINSRVKAKKEAAREQNFQRLAMAAVGGLLLLVPVLIMANLPGKLATLVTTSASMVVFAVLVTLGTDLGPNEVLATTAGYAAVLVVFVGTSLAPQAGNSR</sequence>
<comment type="caution">
    <text evidence="4">The sequence shown here is derived from an EMBL/GenBank/DDBJ whole genome shotgun (WGS) entry which is preliminary data.</text>
</comment>
<dbReference type="AlphaFoldDB" id="A0AAN7W7A0"/>
<feature type="domain" description="DUF6594" evidence="3">
    <location>
        <begin position="336"/>
        <end position="422"/>
    </location>
</feature>
<feature type="compositionally biased region" description="Basic and acidic residues" evidence="1">
    <location>
        <begin position="74"/>
        <end position="92"/>
    </location>
</feature>
<evidence type="ECO:0000259" key="3">
    <source>
        <dbReference type="Pfam" id="PF20237"/>
    </source>
</evidence>
<keyword evidence="2" id="KW-1133">Transmembrane helix</keyword>
<feature type="transmembrane region" description="Helical" evidence="2">
    <location>
        <begin position="358"/>
        <end position="376"/>
    </location>
</feature>
<gene>
    <name evidence="4" type="ORF">LTR97_004779</name>
</gene>